<feature type="region of interest" description="Disordered" evidence="1">
    <location>
        <begin position="131"/>
        <end position="161"/>
    </location>
</feature>
<organism evidence="2 3">
    <name type="scientific">Papio anubis</name>
    <name type="common">Olive baboon</name>
    <dbReference type="NCBI Taxonomy" id="9555"/>
    <lineage>
        <taxon>Eukaryota</taxon>
        <taxon>Metazoa</taxon>
        <taxon>Chordata</taxon>
        <taxon>Craniata</taxon>
        <taxon>Vertebrata</taxon>
        <taxon>Euteleostomi</taxon>
        <taxon>Mammalia</taxon>
        <taxon>Eutheria</taxon>
        <taxon>Euarchontoglires</taxon>
        <taxon>Primates</taxon>
        <taxon>Haplorrhini</taxon>
        <taxon>Catarrhini</taxon>
        <taxon>Cercopithecidae</taxon>
        <taxon>Cercopithecinae</taxon>
        <taxon>Papio</taxon>
    </lineage>
</organism>
<dbReference type="PANTHER" id="PTHR12138:SF133">
    <property type="entry name" value="SECRETED PROTEIN"/>
    <property type="match status" value="1"/>
</dbReference>
<dbReference type="PANTHER" id="PTHR12138">
    <property type="entry name" value="PRIMATE-EXPANDED PROTEIN FAMILY"/>
    <property type="match status" value="1"/>
</dbReference>
<dbReference type="PRINTS" id="PR02045">
    <property type="entry name" value="F138DOMAIN"/>
</dbReference>
<dbReference type="Ensembl" id="ENSPANT00000077350.1">
    <property type="protein sequence ID" value="ENSPANP00000055804.1"/>
    <property type="gene ID" value="ENSPANG00000039680.1"/>
</dbReference>
<evidence type="ECO:0000313" key="3">
    <source>
        <dbReference type="Proteomes" id="UP000028761"/>
    </source>
</evidence>
<dbReference type="Proteomes" id="UP000028761">
    <property type="component" value="Chromosome 17"/>
</dbReference>
<reference evidence="2 3" key="1">
    <citation type="submission" date="2012-03" db="EMBL/GenBank/DDBJ databases">
        <title>Whole Genome Assembly of Papio anubis.</title>
        <authorList>
            <person name="Liu Y.L."/>
            <person name="Abraham K.A."/>
            <person name="Akbar H.A."/>
            <person name="Ali S.A."/>
            <person name="Anosike U.A."/>
            <person name="Aqrawi P.A."/>
            <person name="Arias F.A."/>
            <person name="Attaway T.A."/>
            <person name="Awwad R.A."/>
            <person name="Babu C.B."/>
            <person name="Bandaranaike D.B."/>
            <person name="Battles P.B."/>
            <person name="Bell A.B."/>
            <person name="Beltran B.B."/>
            <person name="Berhane-Mersha D.B."/>
            <person name="Bess C.B."/>
            <person name="Bickham C.B."/>
            <person name="Bolden T.B."/>
            <person name="Carter K.C."/>
            <person name="Chau D.C."/>
            <person name="Chavez A.C."/>
            <person name="Clerc-Blankenburg K.C."/>
            <person name="Coyle M.C."/>
            <person name="Dao M.D."/>
            <person name="Davila M.L.D."/>
            <person name="Davy-Carroll L.D."/>
            <person name="Denson S.D."/>
            <person name="Dinh H.D."/>
            <person name="Fernandez S.F."/>
            <person name="Fernando P.F."/>
            <person name="Forbes L.F."/>
            <person name="Francis C.F."/>
            <person name="Francisco L.F."/>
            <person name="Fu Q.F."/>
            <person name="Garcia-Iii R.G."/>
            <person name="Garrett T.G."/>
            <person name="Gross S.G."/>
            <person name="Gubbala S.G."/>
            <person name="Hirani K.H."/>
            <person name="Hogues M.H."/>
            <person name="Hollins B.H."/>
            <person name="Jackson L.J."/>
            <person name="Javaid M.J."/>
            <person name="Jhangiani S.J."/>
            <person name="Johnson A.J."/>
            <person name="Johnson B.J."/>
            <person name="Jones J.J."/>
            <person name="Joshi V.J."/>
            <person name="Kalu J.K."/>
            <person name="Khan N.K."/>
            <person name="Korchina V.K."/>
            <person name="Kovar C.K."/>
            <person name="Lago L.L."/>
            <person name="Lara F.L."/>
            <person name="Le T.-K.L."/>
            <person name="Lee S.L."/>
            <person name="Legall-Iii F.L."/>
            <person name="Lemon S.L."/>
            <person name="Liu J.L."/>
            <person name="Liu Y.-S.L."/>
            <person name="Liyanage D.L."/>
            <person name="Lopez J.L."/>
            <person name="Lorensuhewa L.L."/>
            <person name="Mata R.M."/>
            <person name="Mathew T.M."/>
            <person name="Mercado C.M."/>
            <person name="Mercado I.M."/>
            <person name="Morales K.M."/>
            <person name="Morgan M.M."/>
            <person name="Munidasa M.M."/>
            <person name="Ngo D.N."/>
            <person name="Nguyen L.N."/>
            <person name="Nguyen T.N."/>
            <person name="Nguyen N.N."/>
            <person name="Obregon M.O."/>
            <person name="Okwuonu G.O."/>
            <person name="Ongeri F.O."/>
            <person name="Onwere C.O."/>
            <person name="Osifeso I.O."/>
            <person name="Parra A.P."/>
            <person name="Patil S.P."/>
            <person name="Perez A.P."/>
            <person name="Perez Y.P."/>
            <person name="Pham C.P."/>
            <person name="Pu L.-L.P."/>
            <person name="Puazo M.P."/>
            <person name="Quiroz J.Q."/>
            <person name="Rouhana J.R."/>
            <person name="Ruiz M.R."/>
            <person name="Ruiz S.-J.R."/>
            <person name="Saada N.S."/>
            <person name="Santibanez J.S."/>
            <person name="Scheel M.S."/>
            <person name="Schneider B.S."/>
            <person name="Simmons D.S."/>
            <person name="Sisson I.S."/>
            <person name="Tang L.-Y.T."/>
            <person name="Thornton R.T."/>
            <person name="Tisius J.T."/>
            <person name="Toledanes G.T."/>
            <person name="Trejos Z.T."/>
            <person name="Usmani K.U."/>
            <person name="Varghese R.V."/>
            <person name="Vattathil S.V."/>
            <person name="Vee V.V."/>
            <person name="Walker D.W."/>
            <person name="Weissenberger G.W."/>
            <person name="White C.W."/>
            <person name="Williams A.W."/>
            <person name="Woodworth J.W."/>
            <person name="Wright R.W."/>
            <person name="Zhu Y.Z."/>
            <person name="Han Y.H."/>
            <person name="Newsham I.N."/>
            <person name="Nazareth L.N."/>
            <person name="Worley K.W."/>
            <person name="Muzny D.M."/>
            <person name="Rogers J.R."/>
            <person name="Gibbs R.G."/>
        </authorList>
    </citation>
    <scope>NUCLEOTIDE SEQUENCE [LARGE SCALE GENOMIC DNA]</scope>
</reference>
<dbReference type="GeneTree" id="ENSGT01120000271815"/>
<feature type="compositionally biased region" description="Basic and acidic residues" evidence="1">
    <location>
        <begin position="151"/>
        <end position="161"/>
    </location>
</feature>
<sequence>MAKPVSTKKYKKREGLALLPRRECSGAITAHCSLNLMGSSNPPTSALKVAGITGTCHHAWLIFVFFIEKGFCHVAQAGLELPSSSDSSTLTSPSAEIIGMSHCAWPAASFYRSDSFFSRFSNLWKQLGEVRNGSQGDRDSELNEPSPLVLHESKLRPREGR</sequence>
<name>A0A8I5NC62_PAPAN</name>
<reference evidence="2" key="2">
    <citation type="submission" date="2025-08" db="UniProtKB">
        <authorList>
            <consortium name="Ensembl"/>
        </authorList>
    </citation>
    <scope>IDENTIFICATION</scope>
</reference>
<reference evidence="2" key="3">
    <citation type="submission" date="2025-09" db="UniProtKB">
        <authorList>
            <consortium name="Ensembl"/>
        </authorList>
    </citation>
    <scope>IDENTIFICATION</scope>
</reference>
<dbReference type="AlphaFoldDB" id="A0A8I5NC62"/>
<proteinExistence type="predicted"/>
<keyword evidence="3" id="KW-1185">Reference proteome</keyword>
<protein>
    <submittedName>
        <fullName evidence="2">Uncharacterized protein</fullName>
    </submittedName>
</protein>
<evidence type="ECO:0000256" key="1">
    <source>
        <dbReference type="SAM" id="MobiDB-lite"/>
    </source>
</evidence>
<evidence type="ECO:0000313" key="2">
    <source>
        <dbReference type="Ensembl" id="ENSPANP00000055804.1"/>
    </source>
</evidence>
<accession>A0A8I5NC62</accession>